<feature type="region of interest" description="Disordered" evidence="2">
    <location>
        <begin position="143"/>
        <end position="166"/>
    </location>
</feature>
<evidence type="ECO:0000313" key="4">
    <source>
        <dbReference type="EMBL" id="MED6169541.1"/>
    </source>
</evidence>
<evidence type="ECO:0000256" key="1">
    <source>
        <dbReference type="ARBA" id="ARBA00008042"/>
    </source>
</evidence>
<dbReference type="PANTHER" id="PTHR31879:SF8">
    <property type="entry name" value="DET1- AND DDB1-ASSOCIATED PROTEIN 1"/>
    <property type="match status" value="1"/>
</dbReference>
<dbReference type="InterPro" id="IPR018276">
    <property type="entry name" value="DDA1_dom"/>
</dbReference>
<reference evidence="4 5" key="1">
    <citation type="journal article" date="2023" name="Plants (Basel)">
        <title>Bridging the Gap: Combining Genomics and Transcriptomics Approaches to Understand Stylosanthes scabra, an Orphan Legume from the Brazilian Caatinga.</title>
        <authorList>
            <person name="Ferreira-Neto J.R.C."/>
            <person name="da Silva M.D."/>
            <person name="Binneck E."/>
            <person name="de Melo N.F."/>
            <person name="da Silva R.H."/>
            <person name="de Melo A.L.T.M."/>
            <person name="Pandolfi V."/>
            <person name="Bustamante F.O."/>
            <person name="Brasileiro-Vidal A.C."/>
            <person name="Benko-Iseppon A.M."/>
        </authorList>
    </citation>
    <scope>NUCLEOTIDE SEQUENCE [LARGE SCALE GENOMIC DNA]</scope>
    <source>
        <tissue evidence="4">Leaves</tissue>
    </source>
</reference>
<dbReference type="PANTHER" id="PTHR31879">
    <property type="entry name" value="DET1- AND DDB1-ASSOCIATED PROTEIN 1"/>
    <property type="match status" value="1"/>
</dbReference>
<evidence type="ECO:0000256" key="2">
    <source>
        <dbReference type="SAM" id="MobiDB-lite"/>
    </source>
</evidence>
<protein>
    <recommendedName>
        <fullName evidence="3">DET1- and DDB1-associated protein 1 domain-containing protein</fullName>
    </recommendedName>
</protein>
<dbReference type="Pfam" id="PF10172">
    <property type="entry name" value="DDA1"/>
    <property type="match status" value="1"/>
</dbReference>
<comment type="caution">
    <text evidence="4">The sequence shown here is derived from an EMBL/GenBank/DDBJ whole genome shotgun (WGS) entry which is preliminary data.</text>
</comment>
<feature type="domain" description="DET1- and DDB1-associated protein 1" evidence="3">
    <location>
        <begin position="130"/>
        <end position="193"/>
    </location>
</feature>
<feature type="region of interest" description="Disordered" evidence="2">
    <location>
        <begin position="208"/>
        <end position="229"/>
    </location>
</feature>
<proteinExistence type="inferred from homology"/>
<feature type="compositionally biased region" description="Polar residues" evidence="2">
    <location>
        <begin position="143"/>
        <end position="153"/>
    </location>
</feature>
<organism evidence="4 5">
    <name type="scientific">Stylosanthes scabra</name>
    <dbReference type="NCBI Taxonomy" id="79078"/>
    <lineage>
        <taxon>Eukaryota</taxon>
        <taxon>Viridiplantae</taxon>
        <taxon>Streptophyta</taxon>
        <taxon>Embryophyta</taxon>
        <taxon>Tracheophyta</taxon>
        <taxon>Spermatophyta</taxon>
        <taxon>Magnoliopsida</taxon>
        <taxon>eudicotyledons</taxon>
        <taxon>Gunneridae</taxon>
        <taxon>Pentapetalae</taxon>
        <taxon>rosids</taxon>
        <taxon>fabids</taxon>
        <taxon>Fabales</taxon>
        <taxon>Fabaceae</taxon>
        <taxon>Papilionoideae</taxon>
        <taxon>50 kb inversion clade</taxon>
        <taxon>dalbergioids sensu lato</taxon>
        <taxon>Dalbergieae</taxon>
        <taxon>Pterocarpus clade</taxon>
        <taxon>Stylosanthes</taxon>
    </lineage>
</organism>
<sequence>MVKFSFPSIGLKRRHTVYKWWLPLLSISSTTFVRCSVQFQNIPQRSESISLLTPLSSRKYHLFANWQCRIVVFGQFGVCLLSSHENSIILEVQDSTCNWLLLGRIVFGCCILFRLSEICCSQGRLMDSALGNWPSYDPHNFSQLRTSDPSRSSKMAPATYHPTHNRVVPPADQVINTEAKHILLREIYRRAEEKIDLIAATSPLQLTPKRAASDNLTPEHGSKQPRVSS</sequence>
<dbReference type="Proteomes" id="UP001341840">
    <property type="component" value="Unassembled WGS sequence"/>
</dbReference>
<dbReference type="InterPro" id="IPR033575">
    <property type="entry name" value="DDA1-like"/>
</dbReference>
<gene>
    <name evidence="4" type="ORF">PIB30_022327</name>
</gene>
<accession>A0ABU6VBF2</accession>
<dbReference type="EMBL" id="JASCZI010151110">
    <property type="protein sequence ID" value="MED6169541.1"/>
    <property type="molecule type" value="Genomic_DNA"/>
</dbReference>
<keyword evidence="5" id="KW-1185">Reference proteome</keyword>
<evidence type="ECO:0000259" key="3">
    <source>
        <dbReference type="Pfam" id="PF10172"/>
    </source>
</evidence>
<evidence type="ECO:0000313" key="5">
    <source>
        <dbReference type="Proteomes" id="UP001341840"/>
    </source>
</evidence>
<name>A0ABU6VBF2_9FABA</name>
<comment type="similarity">
    <text evidence="1">Belongs to the DDA1 family.</text>
</comment>